<name>A0A8D0V311_PIG</name>
<dbReference type="InterPro" id="IPR011545">
    <property type="entry name" value="DEAD/DEAH_box_helicase_dom"/>
</dbReference>
<dbReference type="Proteomes" id="UP000694727">
    <property type="component" value="Unplaced"/>
</dbReference>
<dbReference type="CDD" id="cd17944">
    <property type="entry name" value="DEADc_DDX21_DDX50"/>
    <property type="match status" value="1"/>
</dbReference>
<protein>
    <recommendedName>
        <fullName evidence="4">RNA helicase</fullName>
        <ecNumber evidence="4">3.6.4.13</ecNumber>
    </recommendedName>
</protein>
<dbReference type="RefSeq" id="XP_020928163.1">
    <property type="nucleotide sequence ID" value="XM_021072504.1"/>
</dbReference>
<evidence type="ECO:0000256" key="4">
    <source>
        <dbReference type="ARBA" id="ARBA00012552"/>
    </source>
</evidence>
<feature type="compositionally biased region" description="Gly residues" evidence="12">
    <location>
        <begin position="638"/>
        <end position="648"/>
    </location>
</feature>
<feature type="compositionally biased region" description="Basic and acidic residues" evidence="12">
    <location>
        <begin position="118"/>
        <end position="137"/>
    </location>
</feature>
<dbReference type="GO" id="GO:0005730">
    <property type="term" value="C:nucleolus"/>
    <property type="evidence" value="ECO:0007669"/>
    <property type="project" value="UniProtKB-SubCell"/>
</dbReference>
<evidence type="ECO:0000313" key="15">
    <source>
        <dbReference type="Ensembl" id="ENSSSCP00025048765.1"/>
    </source>
</evidence>
<dbReference type="Pfam" id="PF08152">
    <property type="entry name" value="GUCT"/>
    <property type="match status" value="1"/>
</dbReference>
<dbReference type="InterPro" id="IPR035979">
    <property type="entry name" value="RBD_domain_sf"/>
</dbReference>
<keyword evidence="5" id="KW-0963">Cytoplasm</keyword>
<evidence type="ECO:0000256" key="8">
    <source>
        <dbReference type="ARBA" id="ARBA00022806"/>
    </source>
</evidence>
<evidence type="ECO:0000256" key="7">
    <source>
        <dbReference type="ARBA" id="ARBA00022801"/>
    </source>
</evidence>
<dbReference type="Proteomes" id="UP000694571">
    <property type="component" value="Unplaced"/>
</dbReference>
<dbReference type="GO" id="GO:0003723">
    <property type="term" value="F:RNA binding"/>
    <property type="evidence" value="ECO:0007669"/>
    <property type="project" value="UniProtKB-KW"/>
</dbReference>
<dbReference type="CTD" id="79009"/>
<dbReference type="Proteomes" id="UP000694723">
    <property type="component" value="Unplaced"/>
</dbReference>
<dbReference type="Proteomes" id="UP000694722">
    <property type="component" value="Unplaced"/>
</dbReference>
<dbReference type="AlphaFoldDB" id="A0A8D0V311"/>
<dbReference type="Pfam" id="PF00270">
    <property type="entry name" value="DEAD"/>
    <property type="match status" value="1"/>
</dbReference>
<feature type="compositionally biased region" description="Acidic residues" evidence="12">
    <location>
        <begin position="12"/>
        <end position="21"/>
    </location>
</feature>
<dbReference type="Gene3D" id="3.40.50.300">
    <property type="entry name" value="P-loop containing nucleotide triphosphate hydrolases"/>
    <property type="match status" value="2"/>
</dbReference>
<dbReference type="PROSITE" id="PS51192">
    <property type="entry name" value="HELICASE_ATP_BIND_1"/>
    <property type="match status" value="1"/>
</dbReference>
<keyword evidence="7" id="KW-0378">Hydrolase</keyword>
<dbReference type="FunFam" id="3.30.70.2280:FF:000001">
    <property type="entry name" value="ATP-dependent RNA helicase DDX50"/>
    <property type="match status" value="1"/>
</dbReference>
<keyword evidence="10" id="KW-0694">RNA-binding</keyword>
<reference evidence="15" key="1">
    <citation type="submission" date="2025-05" db="UniProtKB">
        <authorList>
            <consortium name="Ensembl"/>
        </authorList>
    </citation>
    <scope>IDENTIFICATION</scope>
</reference>
<dbReference type="Ensembl" id="ENSSSCT00060021156.1">
    <property type="protein sequence ID" value="ENSSSCP00060008697.1"/>
    <property type="gene ID" value="ENSSSCG00060015886.1"/>
</dbReference>
<dbReference type="PANTHER" id="PTHR47959:SF19">
    <property type="entry name" value="NUCLEOLAR RNA HELICASE 2-A"/>
    <property type="match status" value="1"/>
</dbReference>
<feature type="region of interest" description="Disordered" evidence="12">
    <location>
        <begin position="1"/>
        <end position="139"/>
    </location>
</feature>
<evidence type="ECO:0000259" key="14">
    <source>
        <dbReference type="PROSITE" id="PS51194"/>
    </source>
</evidence>
<dbReference type="Proteomes" id="UP000694726">
    <property type="component" value="Unplaced"/>
</dbReference>
<evidence type="ECO:0000313" key="16">
    <source>
        <dbReference type="Proteomes" id="UP000694727"/>
    </source>
</evidence>
<dbReference type="GO" id="GO:0016787">
    <property type="term" value="F:hydrolase activity"/>
    <property type="evidence" value="ECO:0007669"/>
    <property type="project" value="UniProtKB-KW"/>
</dbReference>
<accession>A0A8D0V311</accession>
<evidence type="ECO:0000256" key="6">
    <source>
        <dbReference type="ARBA" id="ARBA00022741"/>
    </source>
</evidence>
<dbReference type="Ensembl" id="ENSSSCT00040026713.1">
    <property type="protein sequence ID" value="ENSSSCP00040011294.1"/>
    <property type="gene ID" value="ENSSSCG00040019706.1"/>
</dbReference>
<dbReference type="Proteomes" id="UP000694725">
    <property type="component" value="Unplaced"/>
</dbReference>
<dbReference type="Ensembl" id="ENSSSCT00035041265.1">
    <property type="protein sequence ID" value="ENSSSCP00035016498.1"/>
    <property type="gene ID" value="ENSSSCG00035031167.1"/>
</dbReference>
<dbReference type="Gene3D" id="3.30.70.2280">
    <property type="match status" value="1"/>
</dbReference>
<organism evidence="15 16">
    <name type="scientific">Sus scrofa</name>
    <name type="common">Pig</name>
    <dbReference type="NCBI Taxonomy" id="9823"/>
    <lineage>
        <taxon>Eukaryota</taxon>
        <taxon>Metazoa</taxon>
        <taxon>Chordata</taxon>
        <taxon>Craniata</taxon>
        <taxon>Vertebrata</taxon>
        <taxon>Euteleostomi</taxon>
        <taxon>Mammalia</taxon>
        <taxon>Eutheria</taxon>
        <taxon>Laurasiatheria</taxon>
        <taxon>Artiodactyla</taxon>
        <taxon>Suina</taxon>
        <taxon>Suidae</taxon>
        <taxon>Sus</taxon>
    </lineage>
</organism>
<dbReference type="Ensembl" id="ENSSSCT00015054698.1">
    <property type="protein sequence ID" value="ENSSSCP00015021927.1"/>
    <property type="gene ID" value="ENSSSCG00015040977.1"/>
</dbReference>
<dbReference type="SUPFAM" id="SSF52540">
    <property type="entry name" value="P-loop containing nucleoside triphosphate hydrolases"/>
    <property type="match status" value="2"/>
</dbReference>
<feature type="region of interest" description="Disordered" evidence="12">
    <location>
        <begin position="616"/>
        <end position="684"/>
    </location>
</feature>
<keyword evidence="11" id="KW-0539">Nucleus</keyword>
<feature type="compositionally biased region" description="Low complexity" evidence="12">
    <location>
        <begin position="649"/>
        <end position="659"/>
    </location>
</feature>
<evidence type="ECO:0000256" key="12">
    <source>
        <dbReference type="SAM" id="MobiDB-lite"/>
    </source>
</evidence>
<feature type="compositionally biased region" description="Basic and acidic residues" evidence="12">
    <location>
        <begin position="39"/>
        <end position="52"/>
    </location>
</feature>
<dbReference type="PANTHER" id="PTHR47959">
    <property type="entry name" value="ATP-DEPENDENT RNA HELICASE RHLE-RELATED"/>
    <property type="match status" value="1"/>
</dbReference>
<dbReference type="InterPro" id="IPR001650">
    <property type="entry name" value="Helicase_C-like"/>
</dbReference>
<evidence type="ECO:0000259" key="13">
    <source>
        <dbReference type="PROSITE" id="PS51192"/>
    </source>
</evidence>
<feature type="domain" description="Helicase ATP-binding" evidence="13">
    <location>
        <begin position="169"/>
        <end position="348"/>
    </location>
</feature>
<dbReference type="FunFam" id="3.40.50.300:FF:000666">
    <property type="entry name" value="ATP-dependent RNA helicase DDX50"/>
    <property type="match status" value="1"/>
</dbReference>
<dbReference type="Proteomes" id="UP000694720">
    <property type="component" value="Unplaced"/>
</dbReference>
<dbReference type="Pfam" id="PF26142">
    <property type="entry name" value="DD_DDX21-DDX50"/>
    <property type="match status" value="1"/>
</dbReference>
<comment type="similarity">
    <text evidence="3">Belongs to the DEAD box helicase family. DDX21/DDX50 subfamily.</text>
</comment>
<sequence length="684" mass="76634">MMPGKLLWGDIMELEAPLEETESQRKERQKSDRRKSRHHYDSEEKSETRENGVADDLDAPKPKKAKVKEKLNGDTEEGCNRLADEFSKSRKSRRKDLSNGDIEEYGKKSKRVSSLDSSTHKSSDNKPEESLTREQKEGAFSNFPISEETIKLLKGRGVTYLFPIQVKTFGPVYEGKDLIAQARTGTGKTFSFAIPLIERLQRNQETIKKSRSPKVLVLAPTRELANQVAKDFKDITKKLSVACFYGGTSYQSQINHIRNGIDILVGTPGRIKDHLQSGRLDLSKLRHVVLDEVDQMLDLGFAEQVEDIIHESYKTDSEDNPQTLLFSATCPQWVYKVAKKYMKSRYEQVDLVGKMTQKAATTVEHLAIQCHWSQRPAVIGDVLQVYSGSEGRAIIFCETKKNVTEMAMNPHIKQDVESYIHRSGRTGRAGRTGICICFYQPRERGQLRYVEQKAGITFKRVGVPSTMDLVKSKSMDAIRSLASVSYAAVDFFRPSAQRLIEEKGAVDALAAALAHISGASSFEPRSLITSDKGFVTMTLESPEEIQDVSCAWKELNKKLSSNVLSQITRMCLLKGNMGVCFDVSTAESERLQAEWHDSDWILSVPAKLPEIEEHYDGNTASNSRQRSGWSSGRSGRSGRSGGRSGGRAGRQSRQGSRSGCRQDGRRRSGNRNRSRSGGHKRSFD</sequence>
<gene>
    <name evidence="15" type="primary">DDX50</name>
</gene>
<comment type="subcellular location">
    <subcellularLocation>
        <location evidence="1">Cytoplasm</location>
    </subcellularLocation>
    <subcellularLocation>
        <location evidence="2">Nucleus</location>
        <location evidence="2">Nucleolus</location>
    </subcellularLocation>
</comment>
<dbReference type="Ensembl" id="ENSSSCT00025107885.1">
    <property type="protein sequence ID" value="ENSSSCP00025048765.1"/>
    <property type="gene ID" value="ENSSSCG00025077561.1"/>
</dbReference>
<dbReference type="InterPro" id="IPR050079">
    <property type="entry name" value="DEAD_box_RNA_helicase"/>
</dbReference>
<dbReference type="InterPro" id="IPR059027">
    <property type="entry name" value="DD_DDX21-DDX50"/>
</dbReference>
<keyword evidence="6" id="KW-0547">Nucleotide-binding</keyword>
<dbReference type="Ensembl" id="ENSSSCT00050037178.1">
    <property type="protein sequence ID" value="ENSSSCP00050015450.1"/>
    <property type="gene ID" value="ENSSSCG00050027613.1"/>
</dbReference>
<dbReference type="Ensembl" id="ENSSSCT00065093571.1">
    <property type="protein sequence ID" value="ENSSSCP00065040944.1"/>
    <property type="gene ID" value="ENSSSCG00065068134.1"/>
</dbReference>
<feature type="compositionally biased region" description="Basic residues" evidence="12">
    <location>
        <begin position="667"/>
        <end position="684"/>
    </location>
</feature>
<dbReference type="Ensembl" id="ENSSSCT00030034593.1">
    <property type="protein sequence ID" value="ENSSSCP00030015792.1"/>
    <property type="gene ID" value="ENSSSCG00030024762.1"/>
</dbReference>
<evidence type="ECO:0000256" key="2">
    <source>
        <dbReference type="ARBA" id="ARBA00004604"/>
    </source>
</evidence>
<evidence type="ECO:0000256" key="9">
    <source>
        <dbReference type="ARBA" id="ARBA00022840"/>
    </source>
</evidence>
<dbReference type="GO" id="GO:0003724">
    <property type="term" value="F:RNA helicase activity"/>
    <property type="evidence" value="ECO:0007669"/>
    <property type="project" value="UniProtKB-EC"/>
</dbReference>
<dbReference type="InterPro" id="IPR027417">
    <property type="entry name" value="P-loop_NTPase"/>
</dbReference>
<dbReference type="PROSITE" id="PS51194">
    <property type="entry name" value="HELICASE_CTER"/>
    <property type="match status" value="1"/>
</dbReference>
<evidence type="ECO:0000256" key="1">
    <source>
        <dbReference type="ARBA" id="ARBA00004496"/>
    </source>
</evidence>
<evidence type="ECO:0000256" key="5">
    <source>
        <dbReference type="ARBA" id="ARBA00022490"/>
    </source>
</evidence>
<dbReference type="GO" id="GO:0005737">
    <property type="term" value="C:cytoplasm"/>
    <property type="evidence" value="ECO:0007669"/>
    <property type="project" value="UniProtKB-SubCell"/>
</dbReference>
<dbReference type="SUPFAM" id="SSF54928">
    <property type="entry name" value="RNA-binding domain, RBD"/>
    <property type="match status" value="1"/>
</dbReference>
<evidence type="ECO:0000256" key="10">
    <source>
        <dbReference type="ARBA" id="ARBA00022884"/>
    </source>
</evidence>
<proteinExistence type="inferred from homology"/>
<keyword evidence="9" id="KW-0067">ATP-binding</keyword>
<dbReference type="Proteomes" id="UP000694728">
    <property type="component" value="Unplaced"/>
</dbReference>
<dbReference type="Ensembl" id="ENSSSCT00045039099.1">
    <property type="protein sequence ID" value="ENSSSCP00045027202.1"/>
    <property type="gene ID" value="ENSSSCG00045022864.1"/>
</dbReference>
<feature type="domain" description="Helicase C-terminal" evidence="14">
    <location>
        <begin position="307"/>
        <end position="471"/>
    </location>
</feature>
<dbReference type="Proteomes" id="UP000694724">
    <property type="component" value="Unplaced"/>
</dbReference>
<keyword evidence="8" id="KW-0347">Helicase</keyword>
<dbReference type="InterPro" id="IPR012562">
    <property type="entry name" value="GUCT"/>
</dbReference>
<dbReference type="Ensembl" id="ENSSSCT00055055836.1">
    <property type="protein sequence ID" value="ENSSSCP00055044575.1"/>
    <property type="gene ID" value="ENSSSCG00055028097.1"/>
</dbReference>
<dbReference type="InterPro" id="IPR014001">
    <property type="entry name" value="Helicase_ATP-bd"/>
</dbReference>
<dbReference type="Proteomes" id="UP000694570">
    <property type="component" value="Unplaced"/>
</dbReference>
<dbReference type="SMART" id="SM00487">
    <property type="entry name" value="DEXDc"/>
    <property type="match status" value="1"/>
</dbReference>
<evidence type="ECO:0000256" key="11">
    <source>
        <dbReference type="ARBA" id="ARBA00023242"/>
    </source>
</evidence>
<evidence type="ECO:0000256" key="3">
    <source>
        <dbReference type="ARBA" id="ARBA00006517"/>
    </source>
</evidence>
<feature type="compositionally biased region" description="Low complexity" evidence="12">
    <location>
        <begin position="621"/>
        <end position="634"/>
    </location>
</feature>
<dbReference type="CDD" id="cd12936">
    <property type="entry name" value="GUCT_RHII_Gualpha_beta"/>
    <property type="match status" value="1"/>
</dbReference>
<dbReference type="GO" id="GO:0005524">
    <property type="term" value="F:ATP binding"/>
    <property type="evidence" value="ECO:0007669"/>
    <property type="project" value="UniProtKB-KW"/>
</dbReference>
<feature type="compositionally biased region" description="Basic and acidic residues" evidence="12">
    <location>
        <begin position="68"/>
        <end position="88"/>
    </location>
</feature>
<dbReference type="GeneID" id="100519874"/>
<dbReference type="EC" id="3.6.4.13" evidence="4"/>